<feature type="region of interest" description="Disordered" evidence="7">
    <location>
        <begin position="202"/>
        <end position="237"/>
    </location>
</feature>
<evidence type="ECO:0000256" key="3">
    <source>
        <dbReference type="ARBA" id="ARBA00022884"/>
    </source>
</evidence>
<dbReference type="SUPFAM" id="SSF50249">
    <property type="entry name" value="Nucleic acid-binding proteins"/>
    <property type="match status" value="1"/>
</dbReference>
<dbReference type="InterPro" id="IPR014726">
    <property type="entry name" value="Ribosomal_uL2_dom3"/>
</dbReference>
<dbReference type="OrthoDB" id="5987at2157"/>
<accession>A0A284VND2</accession>
<dbReference type="InterPro" id="IPR002171">
    <property type="entry name" value="Ribosomal_uL2"/>
</dbReference>
<evidence type="ECO:0000256" key="2">
    <source>
        <dbReference type="ARBA" id="ARBA00022730"/>
    </source>
</evidence>
<dbReference type="Gene3D" id="2.40.50.140">
    <property type="entry name" value="Nucleic acid-binding proteins"/>
    <property type="match status" value="1"/>
</dbReference>
<dbReference type="FunFam" id="4.10.950.10:FF:000002">
    <property type="entry name" value="60S ribosomal protein L2"/>
    <property type="match status" value="1"/>
</dbReference>
<dbReference type="GO" id="GO:0022625">
    <property type="term" value="C:cytosolic large ribosomal subunit"/>
    <property type="evidence" value="ECO:0007669"/>
    <property type="project" value="TreeGrafter"/>
</dbReference>
<dbReference type="STRING" id="1392998.ANME2D_00371"/>
<dbReference type="Gene3D" id="2.30.30.30">
    <property type="match status" value="1"/>
</dbReference>
<keyword evidence="2 6" id="KW-0699">rRNA-binding</keyword>
<dbReference type="HAMAP" id="MF_01320_A">
    <property type="entry name" value="Ribosomal_uL2_A"/>
    <property type="match status" value="1"/>
</dbReference>
<feature type="domain" description="Large ribosomal subunit protein uL2 RNA-binding" evidence="9">
    <location>
        <begin position="11"/>
        <end position="83"/>
    </location>
</feature>
<feature type="domain" description="Large ribosomal subunit protein uL2 C-terminal" evidence="8">
    <location>
        <begin position="89"/>
        <end position="222"/>
    </location>
</feature>
<dbReference type="RefSeq" id="WP_096205150.1">
    <property type="nucleotide sequence ID" value="NZ_FZMP01000112.1"/>
</dbReference>
<dbReference type="EMBL" id="FZMP01000112">
    <property type="protein sequence ID" value="SNQ60707.1"/>
    <property type="molecule type" value="Genomic_DNA"/>
</dbReference>
<dbReference type="AlphaFoldDB" id="A0A284VND2"/>
<reference evidence="11" key="1">
    <citation type="submission" date="2017-06" db="EMBL/GenBank/DDBJ databases">
        <authorList>
            <person name="Cremers G."/>
        </authorList>
    </citation>
    <scope>NUCLEOTIDE SEQUENCE [LARGE SCALE GENOMIC DNA]</scope>
</reference>
<evidence type="ECO:0000256" key="5">
    <source>
        <dbReference type="ARBA" id="ARBA00023274"/>
    </source>
</evidence>
<dbReference type="InterPro" id="IPR022669">
    <property type="entry name" value="Ribosomal_uL2_C"/>
</dbReference>
<dbReference type="Gene3D" id="4.10.950.10">
    <property type="entry name" value="Ribosomal protein L2, domain 3"/>
    <property type="match status" value="1"/>
</dbReference>
<dbReference type="GO" id="GO:0002181">
    <property type="term" value="P:cytoplasmic translation"/>
    <property type="evidence" value="ECO:0007669"/>
    <property type="project" value="TreeGrafter"/>
</dbReference>
<dbReference type="InterPro" id="IPR023672">
    <property type="entry name" value="Ribosomal_uL2_arc_euk"/>
</dbReference>
<keyword evidence="3 6" id="KW-0694">RNA-binding</keyword>
<keyword evidence="4 6" id="KW-0689">Ribosomal protein</keyword>
<dbReference type="InterPro" id="IPR014722">
    <property type="entry name" value="Rib_uL2_dom2"/>
</dbReference>
<dbReference type="GO" id="GO:0003735">
    <property type="term" value="F:structural constituent of ribosome"/>
    <property type="evidence" value="ECO:0007669"/>
    <property type="project" value="InterPro"/>
</dbReference>
<evidence type="ECO:0000256" key="1">
    <source>
        <dbReference type="ARBA" id="ARBA00005636"/>
    </source>
</evidence>
<comment type="subunit">
    <text evidence="6">Part of the 50S ribosomal subunit. Forms a bridge to the 30S subunit in the 70S ribosome.</text>
</comment>
<keyword evidence="5 6" id="KW-0687">Ribonucleoprotein</keyword>
<dbReference type="InterPro" id="IPR022666">
    <property type="entry name" value="Ribosomal_uL2_RNA-bd_dom"/>
</dbReference>
<comment type="function">
    <text evidence="6">One of the primary rRNA binding proteins. Required for association of the 30S and 50S subunits to form the 70S ribosome, for tRNA binding and peptide bond formation. It has been suggested to have peptidyltransferase activity; this is somewhat controversial. Makes several contacts with the 16S rRNA in the 70S ribosome.</text>
</comment>
<dbReference type="PIRSF" id="PIRSF002158">
    <property type="entry name" value="Ribosomal_L2"/>
    <property type="match status" value="1"/>
</dbReference>
<evidence type="ECO:0000256" key="4">
    <source>
        <dbReference type="ARBA" id="ARBA00022980"/>
    </source>
</evidence>
<proteinExistence type="inferred from homology"/>
<evidence type="ECO:0000256" key="7">
    <source>
        <dbReference type="SAM" id="MobiDB-lite"/>
    </source>
</evidence>
<evidence type="ECO:0000256" key="6">
    <source>
        <dbReference type="HAMAP-Rule" id="MF_01320"/>
    </source>
</evidence>
<dbReference type="Pfam" id="PF00181">
    <property type="entry name" value="Ribosomal_L2_N"/>
    <property type="match status" value="1"/>
</dbReference>
<comment type="similarity">
    <text evidence="1 6">Belongs to the universal ribosomal protein uL2 family.</text>
</comment>
<dbReference type="Pfam" id="PF03947">
    <property type="entry name" value="Ribosomal_L2_C"/>
    <property type="match status" value="1"/>
</dbReference>
<protein>
    <recommendedName>
        <fullName evidence="6">Large ribosomal subunit protein uL2</fullName>
    </recommendedName>
</protein>
<dbReference type="InterPro" id="IPR012340">
    <property type="entry name" value="NA-bd_OB-fold"/>
</dbReference>
<feature type="region of interest" description="Disordered" evidence="7">
    <location>
        <begin position="1"/>
        <end position="20"/>
    </location>
</feature>
<dbReference type="NCBIfam" id="NF007180">
    <property type="entry name" value="PRK09612.1"/>
    <property type="match status" value="1"/>
</dbReference>
<name>A0A284VND2_9EURY</name>
<dbReference type="SUPFAM" id="SSF50104">
    <property type="entry name" value="Translation proteins SH3-like domain"/>
    <property type="match status" value="1"/>
</dbReference>
<dbReference type="InterPro" id="IPR008991">
    <property type="entry name" value="Translation_prot_SH3-like_sf"/>
</dbReference>
<evidence type="ECO:0000259" key="8">
    <source>
        <dbReference type="SMART" id="SM01382"/>
    </source>
</evidence>
<sequence length="237" mass="25387">MGHRIRSQSRGKGSPTYKAPSHKFKANLEHLKVEEGVVVNGKILEIIHDTARSAPIARVSFSNGEERLVLIPEGVQVDQTIQCGISVPVEPGNTLVLAEIPEGVPVCNIESQPGDGGKFARASGMYGILIAHDVGKTVVQLPSGEMKWLNPKCRAIIGVVAGGGRTEKPFVKAGKKFHRMKVRATKWPKVRGVAMNVVDHPFGGGGQQHPGRPKTVARGTPPGRKVGSIAARRTGRR</sequence>
<dbReference type="GO" id="GO:0019843">
    <property type="term" value="F:rRNA binding"/>
    <property type="evidence" value="ECO:0007669"/>
    <property type="project" value="UniProtKB-UniRule"/>
</dbReference>
<dbReference type="Proteomes" id="UP000218615">
    <property type="component" value="Unassembled WGS sequence"/>
</dbReference>
<organism evidence="10 11">
    <name type="scientific">Candidatus Methanoperedens nitratireducens</name>
    <dbReference type="NCBI Taxonomy" id="1392998"/>
    <lineage>
        <taxon>Archaea</taxon>
        <taxon>Methanobacteriati</taxon>
        <taxon>Methanobacteriota</taxon>
        <taxon>Stenosarchaea group</taxon>
        <taxon>Methanomicrobia</taxon>
        <taxon>Methanosarcinales</taxon>
        <taxon>ANME-2 cluster</taxon>
        <taxon>Candidatus Methanoperedentaceae</taxon>
        <taxon>Candidatus Methanoperedens</taxon>
    </lineage>
</organism>
<dbReference type="PANTHER" id="PTHR13691">
    <property type="entry name" value="RIBOSOMAL PROTEIN L2"/>
    <property type="match status" value="1"/>
</dbReference>
<dbReference type="PANTHER" id="PTHR13691:SF16">
    <property type="entry name" value="LARGE RIBOSOMAL SUBUNIT PROTEIN UL2"/>
    <property type="match status" value="1"/>
</dbReference>
<evidence type="ECO:0000259" key="9">
    <source>
        <dbReference type="SMART" id="SM01383"/>
    </source>
</evidence>
<dbReference type="SMART" id="SM01383">
    <property type="entry name" value="Ribosomal_L2"/>
    <property type="match status" value="1"/>
</dbReference>
<keyword evidence="11" id="KW-1185">Reference proteome</keyword>
<evidence type="ECO:0000313" key="11">
    <source>
        <dbReference type="Proteomes" id="UP000218615"/>
    </source>
</evidence>
<evidence type="ECO:0000313" key="10">
    <source>
        <dbReference type="EMBL" id="SNQ60707.1"/>
    </source>
</evidence>
<dbReference type="SMART" id="SM01382">
    <property type="entry name" value="Ribosomal_L2_C"/>
    <property type="match status" value="1"/>
</dbReference>
<gene>
    <name evidence="10" type="primary">rpl</name>
    <name evidence="6" type="synonym">rpl2</name>
    <name evidence="10" type="ORF">MNV_20083</name>
</gene>